<proteinExistence type="predicted"/>
<accession>A0AC60PSU3</accession>
<dbReference type="EMBL" id="JABSTQ010010062">
    <property type="protein sequence ID" value="KAG0423716.1"/>
    <property type="molecule type" value="Genomic_DNA"/>
</dbReference>
<protein>
    <submittedName>
        <fullName evidence="1">Uncharacterized protein</fullName>
    </submittedName>
</protein>
<name>A0AC60PSU3_IXOPE</name>
<sequence length="100" mass="10583">MARALAHLRFSEPEVEFICTQPTVLSWWPHGREAAGEASFGESPAHLDSQSGPGLTVLVDRYSASPCRIYLTRGLIGAGPGDAKPVVNVSRVPLGLATPS</sequence>
<organism evidence="1 2">
    <name type="scientific">Ixodes persulcatus</name>
    <name type="common">Taiga tick</name>
    <dbReference type="NCBI Taxonomy" id="34615"/>
    <lineage>
        <taxon>Eukaryota</taxon>
        <taxon>Metazoa</taxon>
        <taxon>Ecdysozoa</taxon>
        <taxon>Arthropoda</taxon>
        <taxon>Chelicerata</taxon>
        <taxon>Arachnida</taxon>
        <taxon>Acari</taxon>
        <taxon>Parasitiformes</taxon>
        <taxon>Ixodida</taxon>
        <taxon>Ixodoidea</taxon>
        <taxon>Ixodidae</taxon>
        <taxon>Ixodinae</taxon>
        <taxon>Ixodes</taxon>
    </lineage>
</organism>
<comment type="caution">
    <text evidence="1">The sequence shown here is derived from an EMBL/GenBank/DDBJ whole genome shotgun (WGS) entry which is preliminary data.</text>
</comment>
<keyword evidence="2" id="KW-1185">Reference proteome</keyword>
<evidence type="ECO:0000313" key="1">
    <source>
        <dbReference type="EMBL" id="KAG0423716.1"/>
    </source>
</evidence>
<evidence type="ECO:0000313" key="2">
    <source>
        <dbReference type="Proteomes" id="UP000805193"/>
    </source>
</evidence>
<reference evidence="1 2" key="1">
    <citation type="journal article" date="2020" name="Cell">
        <title>Large-Scale Comparative Analyses of Tick Genomes Elucidate Their Genetic Diversity and Vector Capacities.</title>
        <authorList>
            <consortium name="Tick Genome and Microbiome Consortium (TIGMIC)"/>
            <person name="Jia N."/>
            <person name="Wang J."/>
            <person name="Shi W."/>
            <person name="Du L."/>
            <person name="Sun Y."/>
            <person name="Zhan W."/>
            <person name="Jiang J.F."/>
            <person name="Wang Q."/>
            <person name="Zhang B."/>
            <person name="Ji P."/>
            <person name="Bell-Sakyi L."/>
            <person name="Cui X.M."/>
            <person name="Yuan T.T."/>
            <person name="Jiang B.G."/>
            <person name="Yang W.F."/>
            <person name="Lam T.T."/>
            <person name="Chang Q.C."/>
            <person name="Ding S.J."/>
            <person name="Wang X.J."/>
            <person name="Zhu J.G."/>
            <person name="Ruan X.D."/>
            <person name="Zhao L."/>
            <person name="Wei J.T."/>
            <person name="Ye R.Z."/>
            <person name="Que T.C."/>
            <person name="Du C.H."/>
            <person name="Zhou Y.H."/>
            <person name="Cheng J.X."/>
            <person name="Dai P.F."/>
            <person name="Guo W.B."/>
            <person name="Han X.H."/>
            <person name="Huang E.J."/>
            <person name="Li L.F."/>
            <person name="Wei W."/>
            <person name="Gao Y.C."/>
            <person name="Liu J.Z."/>
            <person name="Shao H.Z."/>
            <person name="Wang X."/>
            <person name="Wang C.C."/>
            <person name="Yang T.C."/>
            <person name="Huo Q.B."/>
            <person name="Li W."/>
            <person name="Chen H.Y."/>
            <person name="Chen S.E."/>
            <person name="Zhou L.G."/>
            <person name="Ni X.B."/>
            <person name="Tian J.H."/>
            <person name="Sheng Y."/>
            <person name="Liu T."/>
            <person name="Pan Y.S."/>
            <person name="Xia L.Y."/>
            <person name="Li J."/>
            <person name="Zhao F."/>
            <person name="Cao W.C."/>
        </authorList>
    </citation>
    <scope>NUCLEOTIDE SEQUENCE [LARGE SCALE GENOMIC DNA]</scope>
    <source>
        <strain evidence="1">Iper-2018</strain>
    </source>
</reference>
<gene>
    <name evidence="1" type="ORF">HPB47_000502</name>
</gene>
<dbReference type="Proteomes" id="UP000805193">
    <property type="component" value="Unassembled WGS sequence"/>
</dbReference>